<organism evidence="1 2">
    <name type="scientific">Verticillium dahliae</name>
    <name type="common">Verticillium wilt</name>
    <dbReference type="NCBI Taxonomy" id="27337"/>
    <lineage>
        <taxon>Eukaryota</taxon>
        <taxon>Fungi</taxon>
        <taxon>Dikarya</taxon>
        <taxon>Ascomycota</taxon>
        <taxon>Pezizomycotina</taxon>
        <taxon>Sordariomycetes</taxon>
        <taxon>Hypocreomycetidae</taxon>
        <taxon>Glomerellales</taxon>
        <taxon>Plectosphaerellaceae</taxon>
        <taxon>Verticillium</taxon>
    </lineage>
</organism>
<dbReference type="Proteomes" id="UP000236305">
    <property type="component" value="Unassembled WGS sequence"/>
</dbReference>
<sequence length="127" mass="13962">MQDTILATFEGIAGMDGRGVELACTLDTDSPATKFHPDCIGAVEKAADGLVGRDGWLHITSGAGHDSVYTSRRCPTTMIFCRARTASAIIRRSIAAPRTAQWERRHCWTLCSSTTRAEVHERQSRRV</sequence>
<protein>
    <submittedName>
        <fullName evidence="1">Uncharacterized protein</fullName>
    </submittedName>
</protein>
<name>A0AA44WDJ9_VERDA</name>
<gene>
    <name evidence="1" type="ORF">BJF96_g9274</name>
</gene>
<dbReference type="AlphaFoldDB" id="A0AA44WDJ9"/>
<accession>A0AA44WDJ9</accession>
<comment type="caution">
    <text evidence="1">The sequence shown here is derived from an EMBL/GenBank/DDBJ whole genome shotgun (WGS) entry which is preliminary data.</text>
</comment>
<dbReference type="EMBL" id="MPSH01000045">
    <property type="protein sequence ID" value="PNH27477.1"/>
    <property type="molecule type" value="Genomic_DNA"/>
</dbReference>
<evidence type="ECO:0000313" key="1">
    <source>
        <dbReference type="EMBL" id="PNH27477.1"/>
    </source>
</evidence>
<proteinExistence type="predicted"/>
<evidence type="ECO:0000313" key="2">
    <source>
        <dbReference type="Proteomes" id="UP000236305"/>
    </source>
</evidence>
<reference evidence="1 2" key="1">
    <citation type="submission" date="2017-12" db="EMBL/GenBank/DDBJ databases">
        <title>Comparative genomics yields insights into virulence evolution of Verticillium dahliae.</title>
        <authorList>
            <person name="Fan R."/>
            <person name="Armitage A.D."/>
            <person name="Cascant-Lopez E."/>
            <person name="Sobczyk M."/>
            <person name="Cockerton H.M."/>
            <person name="Harrison R.J."/>
        </authorList>
    </citation>
    <scope>NUCLEOTIDE SEQUENCE [LARGE SCALE GENOMIC DNA]</scope>
    <source>
        <strain evidence="1 2">12008</strain>
    </source>
</reference>
<dbReference type="Gene3D" id="3.40.630.10">
    <property type="entry name" value="Zn peptidases"/>
    <property type="match status" value="1"/>
</dbReference>